<dbReference type="Gene3D" id="1.10.150.690">
    <property type="entry name" value="DUF2063"/>
    <property type="match status" value="1"/>
</dbReference>
<accession>A0A193G4S4</accession>
<evidence type="ECO:0000313" key="3">
    <source>
        <dbReference type="Proteomes" id="UP000092213"/>
    </source>
</evidence>
<dbReference type="AlphaFoldDB" id="A0A193G4S4"/>
<dbReference type="STRING" id="463025.BAU08_16075"/>
<name>A0A193G4S4_9BORD</name>
<gene>
    <name evidence="2" type="ORF">BAU08_16075</name>
</gene>
<protein>
    <submittedName>
        <fullName evidence="2">DUF2063 domain-containing protein</fullName>
    </submittedName>
</protein>
<reference evidence="2 3" key="1">
    <citation type="submission" date="2016-06" db="EMBL/GenBank/DDBJ databases">
        <title>Complete genome sequences of Bordetella bronchialis and Bordetella flabilis.</title>
        <authorList>
            <person name="LiPuma J.J."/>
            <person name="Spilker T."/>
        </authorList>
    </citation>
    <scope>NUCLEOTIDE SEQUENCE [LARGE SCALE GENOMIC DNA]</scope>
    <source>
        <strain evidence="2 3">AU17976</strain>
    </source>
</reference>
<evidence type="ECO:0000259" key="1">
    <source>
        <dbReference type="Pfam" id="PF09836"/>
    </source>
</evidence>
<sequence length="267" mass="28501">MRHDQASDTTDHAAAFAPGLTDPALAAPADVAARPGKGVVRRYNVYRNNVTVSLIDALAAIYPAVQRITGVEFFRAMARFHVRATPPACPLLFEYGRDFPAFIESYEYAAGMPWLADTARIERAWLDAYHAADMPVLSVEALAAVDQAALAGLRFVPHPSARVVRSRYPAVAIFAMNRAEGPVGSLHSSDAEDALVTRPEQDVIVSRLPPGGAVFLVRLLEGAPLGAAAAAAFDEAPSFDLPANLAGMVSAGVFTAIQHEEDHTCRP</sequence>
<dbReference type="RefSeq" id="WP_066672855.1">
    <property type="nucleotide sequence ID" value="NZ_CP016171.1"/>
</dbReference>
<proteinExistence type="predicted"/>
<evidence type="ECO:0000313" key="2">
    <source>
        <dbReference type="EMBL" id="ANN74840.1"/>
    </source>
</evidence>
<dbReference type="Proteomes" id="UP000092213">
    <property type="component" value="Chromosome"/>
</dbReference>
<dbReference type="InterPro" id="IPR044922">
    <property type="entry name" value="DUF2063_N_sf"/>
</dbReference>
<dbReference type="Pfam" id="PF09836">
    <property type="entry name" value="DUF2063"/>
    <property type="match status" value="1"/>
</dbReference>
<organism evidence="2 3">
    <name type="scientific">Bordetella bronchialis</name>
    <dbReference type="NCBI Taxonomy" id="463025"/>
    <lineage>
        <taxon>Bacteria</taxon>
        <taxon>Pseudomonadati</taxon>
        <taxon>Pseudomonadota</taxon>
        <taxon>Betaproteobacteria</taxon>
        <taxon>Burkholderiales</taxon>
        <taxon>Alcaligenaceae</taxon>
        <taxon>Bordetella</taxon>
    </lineage>
</organism>
<feature type="domain" description="Putative DNA-binding" evidence="1">
    <location>
        <begin position="14"/>
        <end position="103"/>
    </location>
</feature>
<dbReference type="EMBL" id="CP016171">
    <property type="protein sequence ID" value="ANN74840.1"/>
    <property type="molecule type" value="Genomic_DNA"/>
</dbReference>
<dbReference type="InterPro" id="IPR018640">
    <property type="entry name" value="DUF2063"/>
</dbReference>